<evidence type="ECO:0000313" key="1">
    <source>
        <dbReference type="EMBL" id="MFB5738711.1"/>
    </source>
</evidence>
<evidence type="ECO:0000313" key="2">
    <source>
        <dbReference type="Proteomes" id="UP001580391"/>
    </source>
</evidence>
<dbReference type="EMBL" id="JBHILJ010000027">
    <property type="protein sequence ID" value="MFB5738711.1"/>
    <property type="molecule type" value="Genomic_DNA"/>
</dbReference>
<reference evidence="1 2" key="1">
    <citation type="submission" date="2024-09" db="EMBL/GenBank/DDBJ databases">
        <title>Taxonomic and Genotyping Characterization of Leptospira Strains isolated from Multiple Sources in Colombia highlights the importance of intermediate species.</title>
        <authorList>
            <person name="Torres Higuera L."/>
            <person name="Rojas Tapias D."/>
            <person name="Jimenez Velasquez S."/>
            <person name="Renjifo Ibanez C."/>
        </authorList>
    </citation>
    <scope>NUCLEOTIDE SEQUENCE [LARGE SCALE GENOMIC DNA]</scope>
    <source>
        <strain evidence="1 2">Lep080</strain>
    </source>
</reference>
<name>A0ABV5BTV5_9LEPT</name>
<dbReference type="SUPFAM" id="SSF48452">
    <property type="entry name" value="TPR-like"/>
    <property type="match status" value="1"/>
</dbReference>
<comment type="caution">
    <text evidence="1">The sequence shown here is derived from an EMBL/GenBank/DDBJ whole genome shotgun (WGS) entry which is preliminary data.</text>
</comment>
<dbReference type="Proteomes" id="UP001580391">
    <property type="component" value="Unassembled WGS sequence"/>
</dbReference>
<proteinExistence type="predicted"/>
<organism evidence="1 2">
    <name type="scientific">Leptospira wolffii</name>
    <dbReference type="NCBI Taxonomy" id="409998"/>
    <lineage>
        <taxon>Bacteria</taxon>
        <taxon>Pseudomonadati</taxon>
        <taxon>Spirochaetota</taxon>
        <taxon>Spirochaetia</taxon>
        <taxon>Leptospirales</taxon>
        <taxon>Leptospiraceae</taxon>
        <taxon>Leptospira</taxon>
    </lineage>
</organism>
<gene>
    <name evidence="1" type="ORF">ACE5IX_19515</name>
</gene>
<dbReference type="RefSeq" id="WP_375517826.1">
    <property type="nucleotide sequence ID" value="NZ_JBHILI010000018.1"/>
</dbReference>
<accession>A0ABV5BTV5</accession>
<protein>
    <submittedName>
        <fullName evidence="1">Tetratricopeptide repeat protein</fullName>
    </submittedName>
</protein>
<dbReference type="InterPro" id="IPR011990">
    <property type="entry name" value="TPR-like_helical_dom_sf"/>
</dbReference>
<sequence>MGIIDKIKSFIKPERTLEELRSDPNLLEVYDEFGRQFFITKEEWRKNVLPGQLEKDWDNADALYSDIAHALNDEFYPDLLKPSERLIEIDSDPERAVTIRGIVLMKNGKLNEAEEIFLSYMDKYGRSGVILNNYAKIQADRGEDSKSFETLQESLKLDPNLENSLGWLMAILNEREGNESVRSALLDLSKIKGSWRPQLWLARLALEEGDFPSALRLYKSILSITNDSDALKMISGDLGNSGYIKEILELINPIYSPEKHGPHVGLNLLEACKSLGNYQLGLQVVQKMRSQNWQPYAEEILQYYNHFEDMKPVESDFEAGKDKIYTVVLTRPIWLYGLGGAKWLEISKGEEASKIVFLPLNALSDEVQEVTAQREDDLGQISRGIPLFIAEKLYFNSPLSPEVLIFSLEKKGVVLMGGTLDWEYLESLGMQGITYFVTGEVTYIKNGYNITLHLWNVLEKKELTKVERKCLTESLGSDFSKLRDSLEEKISKISNYKSIKSPAYYSSLPSEQIAKYVQNLAQSLTLTLIDNEYGSSELLWGERNIYGSALSLAVDNPDLITPKILFASDMLKGISFKSKVVSEFKRQLFALVKKGSNPQNEFEKLVPLFQKKFNESGEYSAASFKNKYGALYDEWLVSIEKDDKD</sequence>
<keyword evidence="2" id="KW-1185">Reference proteome</keyword>
<dbReference type="Gene3D" id="1.25.40.10">
    <property type="entry name" value="Tetratricopeptide repeat domain"/>
    <property type="match status" value="1"/>
</dbReference>